<dbReference type="EMBL" id="JAUOEL010000004">
    <property type="protein sequence ID" value="MDO5975209.1"/>
    <property type="molecule type" value="Genomic_DNA"/>
</dbReference>
<dbReference type="RefSeq" id="WP_303302383.1">
    <property type="nucleotide sequence ID" value="NZ_BAABDA010000035.1"/>
</dbReference>
<evidence type="ECO:0000313" key="2">
    <source>
        <dbReference type="Proteomes" id="UP001176806"/>
    </source>
</evidence>
<keyword evidence="2" id="KW-1185">Reference proteome</keyword>
<proteinExistence type="predicted"/>
<name>A0ABT8WPX9_9FLAO</name>
<sequence length="891" mass="101661">MSRKLLEITPQYSSFVDDQVLTSAKLNEFMEYFDEQDRLTRVCLTGVGIACGFRVEFDATTSQIVIHQGCGITTDGDLIKLQNDIEVEEEAVSGSSFKNINEMVDSITFTHSKLFTDEHVLYQPFQDEGSVITLHELVSDEDASEDEEASLLTSAVLENKVVVLYLECYEKDADICTTTNCDNQGQPNIQNVKVLLIDKDAVENIVNSEDSIFNKHNIYETILALPRTAVQRVILNGESGGNNNISNYAEIAATYKTKITNAKNELNTAFGDFFLGFSELLNISNGVSNTILNQIDDLDNFSNDERVQYRYTLTKNVSDTFNEIADLLLKLKAECCPDIHAFPKHLLLGCLESEKVYPELRHSFYHAPVNNDYHTIIKKVKSLIERVRFMLDNFNLNNAQEIEITPSLSCGPLGSKAIPVYFDVDEFLLKAWDFDKTENYKQQYNLSFHKSLLAPGSWVQNPLNVELDCTDLYRIEGHFGEEPSQSKNFVDSTKSNKGLDFDCLMFDIDKDKEEFSAFVRENPSITHKGGVDKGGTFILLSNDKEILADFTLSYKIAPESGGIGCCKLIECSYPWISSLKYLNNLSRSLLGTQSKNMLMPQEYVFTVLSYKINGQPLISSQQIIRIPMGEIFLRRMHAVTAALNNKFPEGVVFDYNEDQKRLLIIRAKDDTFSIRLKESSLNTDNAVYSYSNNGMFKDNKVFRPKSMICRDIDGAKPSFYRSLHKQYDPSITKDDDYGSYDEKWRKWENLVFIELPKHELYSDNQVRFITRQFHFPSNIRAKLESIRDAFIGIDQTIELYIDGDWVNGTWVDDQMLKHYNANKDDKNDAVVSFINLRASLHNKAVAKTTKLSVYIGNINYDESHQAIIDRFCHDADFYYSVPTGNTMREIR</sequence>
<gene>
    <name evidence="1" type="ORF">Q4Q40_13510</name>
</gene>
<protein>
    <submittedName>
        <fullName evidence="1">Uncharacterized protein</fullName>
    </submittedName>
</protein>
<reference evidence="1" key="1">
    <citation type="submission" date="2023-07" db="EMBL/GenBank/DDBJ databases">
        <title>Two novel species in the genus Flavivirga.</title>
        <authorList>
            <person name="Kwon K."/>
        </authorList>
    </citation>
    <scope>NUCLEOTIDE SEQUENCE</scope>
    <source>
        <strain evidence="1">KACC 14158</strain>
    </source>
</reference>
<organism evidence="1 2">
    <name type="scientific">Flavivirga jejuensis</name>
    <dbReference type="NCBI Taxonomy" id="870487"/>
    <lineage>
        <taxon>Bacteria</taxon>
        <taxon>Pseudomonadati</taxon>
        <taxon>Bacteroidota</taxon>
        <taxon>Flavobacteriia</taxon>
        <taxon>Flavobacteriales</taxon>
        <taxon>Flavobacteriaceae</taxon>
        <taxon>Flavivirga</taxon>
    </lineage>
</organism>
<dbReference type="Proteomes" id="UP001176806">
    <property type="component" value="Unassembled WGS sequence"/>
</dbReference>
<comment type="caution">
    <text evidence="1">The sequence shown here is derived from an EMBL/GenBank/DDBJ whole genome shotgun (WGS) entry which is preliminary data.</text>
</comment>
<accession>A0ABT8WPX9</accession>
<evidence type="ECO:0000313" key="1">
    <source>
        <dbReference type="EMBL" id="MDO5975209.1"/>
    </source>
</evidence>